<feature type="region of interest" description="Disordered" evidence="1">
    <location>
        <begin position="137"/>
        <end position="166"/>
    </location>
</feature>
<organism evidence="3 4">
    <name type="scientific">Winogradskya humida</name>
    <dbReference type="NCBI Taxonomy" id="113566"/>
    <lineage>
        <taxon>Bacteria</taxon>
        <taxon>Bacillati</taxon>
        <taxon>Actinomycetota</taxon>
        <taxon>Actinomycetes</taxon>
        <taxon>Micromonosporales</taxon>
        <taxon>Micromonosporaceae</taxon>
        <taxon>Winogradskya</taxon>
    </lineage>
</organism>
<keyword evidence="2" id="KW-0812">Transmembrane</keyword>
<feature type="compositionally biased region" description="Polar residues" evidence="1">
    <location>
        <begin position="157"/>
        <end position="166"/>
    </location>
</feature>
<keyword evidence="2" id="KW-0472">Membrane</keyword>
<evidence type="ECO:0000313" key="4">
    <source>
        <dbReference type="Proteomes" id="UP000603200"/>
    </source>
</evidence>
<accession>A0ABQ3ZTU1</accession>
<name>A0ABQ3ZTU1_9ACTN</name>
<evidence type="ECO:0000313" key="3">
    <source>
        <dbReference type="EMBL" id="GIE22025.1"/>
    </source>
</evidence>
<dbReference type="Proteomes" id="UP000603200">
    <property type="component" value="Unassembled WGS sequence"/>
</dbReference>
<keyword evidence="2" id="KW-1133">Transmembrane helix</keyword>
<evidence type="ECO:0000256" key="2">
    <source>
        <dbReference type="SAM" id="Phobius"/>
    </source>
</evidence>
<feature type="transmembrane region" description="Helical" evidence="2">
    <location>
        <begin position="44"/>
        <end position="68"/>
    </location>
</feature>
<dbReference type="EMBL" id="BOMN01000064">
    <property type="protein sequence ID" value="GIE22025.1"/>
    <property type="molecule type" value="Genomic_DNA"/>
</dbReference>
<feature type="transmembrane region" description="Helical" evidence="2">
    <location>
        <begin position="113"/>
        <end position="133"/>
    </location>
</feature>
<gene>
    <name evidence="3" type="ORF">Ahu01nite_051270</name>
</gene>
<evidence type="ECO:0000256" key="1">
    <source>
        <dbReference type="SAM" id="MobiDB-lite"/>
    </source>
</evidence>
<reference evidence="3 4" key="1">
    <citation type="submission" date="2021-01" db="EMBL/GenBank/DDBJ databases">
        <title>Whole genome shotgun sequence of Actinoplanes humidus NBRC 14915.</title>
        <authorList>
            <person name="Komaki H."/>
            <person name="Tamura T."/>
        </authorList>
    </citation>
    <scope>NUCLEOTIDE SEQUENCE [LARGE SCALE GENOMIC DNA]</scope>
    <source>
        <strain evidence="3 4">NBRC 14915</strain>
    </source>
</reference>
<protein>
    <submittedName>
        <fullName evidence="3">Uncharacterized protein</fullName>
    </submittedName>
</protein>
<keyword evidence="4" id="KW-1185">Reference proteome</keyword>
<comment type="caution">
    <text evidence="3">The sequence shown here is derived from an EMBL/GenBank/DDBJ whole genome shotgun (WGS) entry which is preliminary data.</text>
</comment>
<sequence>MPAPLQIMTPGAASFRAMDERSLNSVDAQALAEQRPDTDARDNAGGWVGLITLLWITVVPVLGIMGFFRSLNFGGTEPRADGQWMLNSAVVLLVALPALATGVALWGNKPVLAAFYGVITAAIVVLGLVSAMANQGNRADQGNAPDRGNSRGCVTMSGGTNTCPGG</sequence>
<proteinExistence type="predicted"/>
<feature type="transmembrane region" description="Helical" evidence="2">
    <location>
        <begin position="89"/>
        <end position="107"/>
    </location>
</feature>